<reference evidence="11 12" key="1">
    <citation type="submission" date="2020-02" db="EMBL/GenBank/DDBJ databases">
        <authorList>
            <person name="Kim H.M."/>
            <person name="Jeon C.O."/>
        </authorList>
    </citation>
    <scope>NUCLEOTIDE SEQUENCE [LARGE SCALE GENOMIC DNA]</scope>
    <source>
        <strain evidence="11 12">PeD5</strain>
    </source>
</reference>
<keyword evidence="6 9" id="KW-1133">Transmembrane helix</keyword>
<evidence type="ECO:0000256" key="2">
    <source>
        <dbReference type="ARBA" id="ARBA00022448"/>
    </source>
</evidence>
<evidence type="ECO:0000313" key="12">
    <source>
        <dbReference type="Proteomes" id="UP000475385"/>
    </source>
</evidence>
<gene>
    <name evidence="11" type="ORF">G3576_01825</name>
</gene>
<evidence type="ECO:0000256" key="6">
    <source>
        <dbReference type="ARBA" id="ARBA00022989"/>
    </source>
</evidence>
<evidence type="ECO:0000259" key="10">
    <source>
        <dbReference type="Pfam" id="PF04290"/>
    </source>
</evidence>
<comment type="subcellular location">
    <subcellularLocation>
        <location evidence="1 9">Cell inner membrane</location>
        <topology evidence="1 9">Multi-pass membrane protein</topology>
    </subcellularLocation>
</comment>
<feature type="transmembrane region" description="Helical" evidence="9">
    <location>
        <begin position="61"/>
        <end position="79"/>
    </location>
</feature>
<dbReference type="RefSeq" id="WP_164692612.1">
    <property type="nucleotide sequence ID" value="NZ_JAAIKB010000001.1"/>
</dbReference>
<proteinExistence type="inferred from homology"/>
<organism evidence="11 12">
    <name type="scientific">Falsiroseomonas algicola</name>
    <dbReference type="NCBI Taxonomy" id="2716930"/>
    <lineage>
        <taxon>Bacteria</taxon>
        <taxon>Pseudomonadati</taxon>
        <taxon>Pseudomonadota</taxon>
        <taxon>Alphaproteobacteria</taxon>
        <taxon>Acetobacterales</taxon>
        <taxon>Roseomonadaceae</taxon>
        <taxon>Falsiroseomonas</taxon>
    </lineage>
</organism>
<name>A0A6M1LEM6_9PROT</name>
<comment type="similarity">
    <text evidence="8 9">Belongs to the TRAP transporter small permease family.</text>
</comment>
<keyword evidence="5 9" id="KW-0812">Transmembrane</keyword>
<dbReference type="GO" id="GO:0022857">
    <property type="term" value="F:transmembrane transporter activity"/>
    <property type="evidence" value="ECO:0007669"/>
    <property type="project" value="UniProtKB-UniRule"/>
</dbReference>
<sequence length="206" mass="22414">MGNAWGQAMNDGNPLTRVLGPPARLLALAGGWWLLFLSFVTCFEIIGRKLLGFSLQGIDEVGGYTTAVVSSLAFAWALVTKSHTRVDFLLAHMPEWLRAFLNALAYALLAGFGVFASLRGWAVLEETIEFDAHAITPLGTPLWIPQSLWLAGIVVFAAIAVLLALHAAWLLVTDRRRVNQLYGPMTLDEEVAIEASAIAKRQEGTP</sequence>
<feature type="transmembrane region" description="Helical" evidence="9">
    <location>
        <begin position="25"/>
        <end position="46"/>
    </location>
</feature>
<dbReference type="EMBL" id="JAAIKB010000001">
    <property type="protein sequence ID" value="NGM18733.1"/>
    <property type="molecule type" value="Genomic_DNA"/>
</dbReference>
<dbReference type="InterPro" id="IPR055348">
    <property type="entry name" value="DctQ"/>
</dbReference>
<evidence type="ECO:0000256" key="7">
    <source>
        <dbReference type="ARBA" id="ARBA00023136"/>
    </source>
</evidence>
<dbReference type="PANTHER" id="PTHR35011:SF10">
    <property type="entry name" value="TRAP TRANSPORTER SMALL PERMEASE PROTEIN"/>
    <property type="match status" value="1"/>
</dbReference>
<evidence type="ECO:0000256" key="8">
    <source>
        <dbReference type="ARBA" id="ARBA00038436"/>
    </source>
</evidence>
<keyword evidence="4 9" id="KW-0997">Cell inner membrane</keyword>
<comment type="caution">
    <text evidence="11">The sequence shown here is derived from an EMBL/GenBank/DDBJ whole genome shotgun (WGS) entry which is preliminary data.</text>
</comment>
<evidence type="ECO:0000256" key="5">
    <source>
        <dbReference type="ARBA" id="ARBA00022692"/>
    </source>
</evidence>
<comment type="subunit">
    <text evidence="9">The complex comprises the extracytoplasmic solute receptor protein and the two transmembrane proteins.</text>
</comment>
<dbReference type="Pfam" id="PF04290">
    <property type="entry name" value="DctQ"/>
    <property type="match status" value="1"/>
</dbReference>
<feature type="transmembrane region" description="Helical" evidence="9">
    <location>
        <begin position="148"/>
        <end position="172"/>
    </location>
</feature>
<keyword evidence="2 9" id="KW-0813">Transport</keyword>
<dbReference type="InterPro" id="IPR007387">
    <property type="entry name" value="TRAP_DctQ"/>
</dbReference>
<comment type="function">
    <text evidence="9">Part of the tripartite ATP-independent periplasmic (TRAP) transport system.</text>
</comment>
<evidence type="ECO:0000256" key="4">
    <source>
        <dbReference type="ARBA" id="ARBA00022519"/>
    </source>
</evidence>
<dbReference type="AlphaFoldDB" id="A0A6M1LEM6"/>
<accession>A0A6M1LEM6</accession>
<dbReference type="Proteomes" id="UP000475385">
    <property type="component" value="Unassembled WGS sequence"/>
</dbReference>
<dbReference type="PANTHER" id="PTHR35011">
    <property type="entry name" value="2,3-DIKETO-L-GULONATE TRAP TRANSPORTER SMALL PERMEASE PROTEIN YIAM"/>
    <property type="match status" value="1"/>
</dbReference>
<dbReference type="GO" id="GO:0005886">
    <property type="term" value="C:plasma membrane"/>
    <property type="evidence" value="ECO:0007669"/>
    <property type="project" value="UniProtKB-SubCell"/>
</dbReference>
<keyword evidence="7 9" id="KW-0472">Membrane</keyword>
<keyword evidence="3" id="KW-1003">Cell membrane</keyword>
<evidence type="ECO:0000313" key="11">
    <source>
        <dbReference type="EMBL" id="NGM18733.1"/>
    </source>
</evidence>
<keyword evidence="12" id="KW-1185">Reference proteome</keyword>
<protein>
    <recommendedName>
        <fullName evidence="9">TRAP transporter small permease protein</fullName>
    </recommendedName>
</protein>
<dbReference type="GO" id="GO:0015740">
    <property type="term" value="P:C4-dicarboxylate transport"/>
    <property type="evidence" value="ECO:0007669"/>
    <property type="project" value="TreeGrafter"/>
</dbReference>
<feature type="transmembrane region" description="Helical" evidence="9">
    <location>
        <begin position="99"/>
        <end position="118"/>
    </location>
</feature>
<evidence type="ECO:0000256" key="3">
    <source>
        <dbReference type="ARBA" id="ARBA00022475"/>
    </source>
</evidence>
<evidence type="ECO:0000256" key="1">
    <source>
        <dbReference type="ARBA" id="ARBA00004429"/>
    </source>
</evidence>
<evidence type="ECO:0000256" key="9">
    <source>
        <dbReference type="RuleBase" id="RU369079"/>
    </source>
</evidence>
<feature type="domain" description="Tripartite ATP-independent periplasmic transporters DctQ component" evidence="10">
    <location>
        <begin position="39"/>
        <end position="163"/>
    </location>
</feature>
<reference evidence="11 12" key="2">
    <citation type="submission" date="2020-03" db="EMBL/GenBank/DDBJ databases">
        <title>Roseomonas stagni sp. nov., isolated from pond water in Japan.</title>
        <authorList>
            <person name="Furuhata K."/>
            <person name="Miyamoto H."/>
            <person name="Goto K."/>
        </authorList>
    </citation>
    <scope>NUCLEOTIDE SEQUENCE [LARGE SCALE GENOMIC DNA]</scope>
    <source>
        <strain evidence="11 12">PeD5</strain>
    </source>
</reference>